<dbReference type="RefSeq" id="WP_172344159.1">
    <property type="nucleotide sequence ID" value="NZ_CATEIB010000085.1"/>
</dbReference>
<accession>A0ABX2B0V3</accession>
<comment type="caution">
    <text evidence="4">The sequence shown here is derived from an EMBL/GenBank/DDBJ whole genome shotgun (WGS) entry which is preliminary data.</text>
</comment>
<organism evidence="4 5">
    <name type="scientific">Xylanibacter caecicola</name>
    <dbReference type="NCBI Taxonomy" id="2736294"/>
    <lineage>
        <taxon>Bacteria</taxon>
        <taxon>Pseudomonadati</taxon>
        <taxon>Bacteroidota</taxon>
        <taxon>Bacteroidia</taxon>
        <taxon>Bacteroidales</taxon>
        <taxon>Prevotellaceae</taxon>
        <taxon>Xylanibacter</taxon>
    </lineage>
</organism>
<dbReference type="PROSITE" id="PS51186">
    <property type="entry name" value="GNAT"/>
    <property type="match status" value="1"/>
</dbReference>
<dbReference type="Gene3D" id="3.40.630.30">
    <property type="match status" value="1"/>
</dbReference>
<reference evidence="4 5" key="1">
    <citation type="submission" date="2020-05" db="EMBL/GenBank/DDBJ databases">
        <title>Distinct polysaccharide utilization as determinants for interspecies competition between intestinal Prevotella spp.</title>
        <authorList>
            <person name="Galvez E.J.C."/>
            <person name="Iljazovic A."/>
            <person name="Strowig T."/>
        </authorList>
    </citation>
    <scope>NUCLEOTIDE SEQUENCE [LARGE SCALE GENOMIC DNA]</scope>
    <source>
        <strain evidence="4 5">PCHR</strain>
    </source>
</reference>
<name>A0ABX2B0V3_9BACT</name>
<keyword evidence="5" id="KW-1185">Reference proteome</keyword>
<keyword evidence="1" id="KW-0808">Transferase</keyword>
<dbReference type="InterPro" id="IPR016181">
    <property type="entry name" value="Acyl_CoA_acyltransferase"/>
</dbReference>
<evidence type="ECO:0000256" key="2">
    <source>
        <dbReference type="ARBA" id="ARBA00023315"/>
    </source>
</evidence>
<evidence type="ECO:0000259" key="3">
    <source>
        <dbReference type="PROSITE" id="PS51186"/>
    </source>
</evidence>
<dbReference type="Pfam" id="PF13420">
    <property type="entry name" value="Acetyltransf_4"/>
    <property type="match status" value="1"/>
</dbReference>
<evidence type="ECO:0000313" key="4">
    <source>
        <dbReference type="EMBL" id="NPE24662.1"/>
    </source>
</evidence>
<proteinExistence type="predicted"/>
<keyword evidence="2" id="KW-0012">Acyltransferase</keyword>
<evidence type="ECO:0000313" key="5">
    <source>
        <dbReference type="Proteomes" id="UP000820977"/>
    </source>
</evidence>
<protein>
    <submittedName>
        <fullName evidence="4">N-acetyltransferase</fullName>
    </submittedName>
</protein>
<dbReference type="PANTHER" id="PTHR43072:SF23">
    <property type="entry name" value="UPF0039 PROTEIN C11D3.02C"/>
    <property type="match status" value="1"/>
</dbReference>
<dbReference type="EMBL" id="JABKKJ010000004">
    <property type="protein sequence ID" value="NPE24662.1"/>
    <property type="molecule type" value="Genomic_DNA"/>
</dbReference>
<dbReference type="CDD" id="cd04301">
    <property type="entry name" value="NAT_SF"/>
    <property type="match status" value="1"/>
</dbReference>
<dbReference type="PANTHER" id="PTHR43072">
    <property type="entry name" value="N-ACETYLTRANSFERASE"/>
    <property type="match status" value="1"/>
</dbReference>
<evidence type="ECO:0000256" key="1">
    <source>
        <dbReference type="ARBA" id="ARBA00022679"/>
    </source>
</evidence>
<sequence>MIRSVDLSDAGEIVSIYNDYILNSVVSFETEALTVEEMQKRINDISSCFPYFVYEKDGHIAGYCYAHAWKSRAAYSGTLETTVYLAPEYKGLGIGRELMERLISECRALGYSALIACITACNTDSIGFHRCLGFEKVSHFKRVGYKFDRWLDVVDYELLL</sequence>
<dbReference type="SUPFAM" id="SSF55729">
    <property type="entry name" value="Acyl-CoA N-acyltransferases (Nat)"/>
    <property type="match status" value="1"/>
</dbReference>
<feature type="domain" description="N-acetyltransferase" evidence="3">
    <location>
        <begin position="1"/>
        <end position="160"/>
    </location>
</feature>
<gene>
    <name evidence="4" type="ORF">HPS54_03875</name>
</gene>
<dbReference type="Proteomes" id="UP000820977">
    <property type="component" value="Unassembled WGS sequence"/>
</dbReference>
<dbReference type="InterPro" id="IPR000182">
    <property type="entry name" value="GNAT_dom"/>
</dbReference>